<dbReference type="InterPro" id="IPR017937">
    <property type="entry name" value="Thioredoxin_CS"/>
</dbReference>
<dbReference type="InterPro" id="IPR013766">
    <property type="entry name" value="Thioredoxin_domain"/>
</dbReference>
<dbReference type="GO" id="GO:0016853">
    <property type="term" value="F:isomerase activity"/>
    <property type="evidence" value="ECO:0007669"/>
    <property type="project" value="UniProtKB-KW"/>
</dbReference>
<evidence type="ECO:0000259" key="2">
    <source>
        <dbReference type="PROSITE" id="PS51352"/>
    </source>
</evidence>
<reference evidence="3 4" key="1">
    <citation type="submission" date="2020-08" db="EMBL/GenBank/DDBJ databases">
        <title>Genomic Encyclopedia of Type Strains, Phase IV (KMG-IV): sequencing the most valuable type-strain genomes for metagenomic binning, comparative biology and taxonomic classification.</title>
        <authorList>
            <person name="Goeker M."/>
        </authorList>
    </citation>
    <scope>NUCLEOTIDE SEQUENCE [LARGE SCALE GENOMIC DNA]</scope>
    <source>
        <strain evidence="3 4">DSM 23958</strain>
    </source>
</reference>
<evidence type="ECO:0000256" key="1">
    <source>
        <dbReference type="ARBA" id="ARBA00023284"/>
    </source>
</evidence>
<dbReference type="PANTHER" id="PTHR42852:SF13">
    <property type="entry name" value="PROTEIN DIPZ"/>
    <property type="match status" value="1"/>
</dbReference>
<name>A0A840SAH1_9BURK</name>
<dbReference type="PROSITE" id="PS00194">
    <property type="entry name" value="THIOREDOXIN_1"/>
    <property type="match status" value="1"/>
</dbReference>
<protein>
    <submittedName>
        <fullName evidence="3">Thiol-disulfide isomerase/thioredoxin</fullName>
    </submittedName>
</protein>
<evidence type="ECO:0000313" key="3">
    <source>
        <dbReference type="EMBL" id="MBB5205784.1"/>
    </source>
</evidence>
<dbReference type="InterPro" id="IPR050553">
    <property type="entry name" value="Thioredoxin_ResA/DsbE_sf"/>
</dbReference>
<dbReference type="AlphaFoldDB" id="A0A840SAH1"/>
<keyword evidence="4" id="KW-1185">Reference proteome</keyword>
<dbReference type="InterPro" id="IPR000866">
    <property type="entry name" value="AhpC/TSA"/>
</dbReference>
<dbReference type="GO" id="GO:0015036">
    <property type="term" value="F:disulfide oxidoreductase activity"/>
    <property type="evidence" value="ECO:0007669"/>
    <property type="project" value="UniProtKB-ARBA"/>
</dbReference>
<dbReference type="CDD" id="cd02966">
    <property type="entry name" value="TlpA_like_family"/>
    <property type="match status" value="1"/>
</dbReference>
<comment type="caution">
    <text evidence="3">The sequence shown here is derived from an EMBL/GenBank/DDBJ whole genome shotgun (WGS) entry which is preliminary data.</text>
</comment>
<dbReference type="EMBL" id="JACHHO010000005">
    <property type="protein sequence ID" value="MBB5205784.1"/>
    <property type="molecule type" value="Genomic_DNA"/>
</dbReference>
<keyword evidence="1" id="KW-0676">Redox-active center</keyword>
<dbReference type="Proteomes" id="UP000554837">
    <property type="component" value="Unassembled WGS sequence"/>
</dbReference>
<keyword evidence="3" id="KW-0413">Isomerase</keyword>
<dbReference type="InterPro" id="IPR036249">
    <property type="entry name" value="Thioredoxin-like_sf"/>
</dbReference>
<dbReference type="PROSITE" id="PS51352">
    <property type="entry name" value="THIOREDOXIN_2"/>
    <property type="match status" value="1"/>
</dbReference>
<dbReference type="SUPFAM" id="SSF52833">
    <property type="entry name" value="Thioredoxin-like"/>
    <property type="match status" value="1"/>
</dbReference>
<dbReference type="Gene3D" id="3.40.30.10">
    <property type="entry name" value="Glutaredoxin"/>
    <property type="match status" value="1"/>
</dbReference>
<dbReference type="GO" id="GO:0016209">
    <property type="term" value="F:antioxidant activity"/>
    <property type="evidence" value="ECO:0007669"/>
    <property type="project" value="InterPro"/>
</dbReference>
<feature type="domain" description="Thioredoxin" evidence="2">
    <location>
        <begin position="16"/>
        <end position="166"/>
    </location>
</feature>
<gene>
    <name evidence="3" type="ORF">HNQ51_003111</name>
</gene>
<dbReference type="Pfam" id="PF00578">
    <property type="entry name" value="AhpC-TSA"/>
    <property type="match status" value="1"/>
</dbReference>
<evidence type="ECO:0000313" key="4">
    <source>
        <dbReference type="Proteomes" id="UP000554837"/>
    </source>
</evidence>
<organism evidence="3 4">
    <name type="scientific">Inhella inkyongensis</name>
    <dbReference type="NCBI Taxonomy" id="392593"/>
    <lineage>
        <taxon>Bacteria</taxon>
        <taxon>Pseudomonadati</taxon>
        <taxon>Pseudomonadota</taxon>
        <taxon>Betaproteobacteria</taxon>
        <taxon>Burkholderiales</taxon>
        <taxon>Sphaerotilaceae</taxon>
        <taxon>Inhella</taxon>
    </lineage>
</organism>
<sequence length="166" mass="18246">MGMGLKVLLGWMLAAALAGHGHGEAAGLKGRSADGRLFDLAQQRGRVVMVVYWASTCAPCRTVLPELRANLRGWKDQPFDLVSVSLDARETDWREYERLAAITQPDAAMRGISLWRGARDTQDALQPGSPRKLPLTLVLDAQGREVQRYEGRVPAKAWDAVAELLP</sequence>
<dbReference type="RefSeq" id="WP_175423491.1">
    <property type="nucleotide sequence ID" value="NZ_CP040709.1"/>
</dbReference>
<dbReference type="PANTHER" id="PTHR42852">
    <property type="entry name" value="THIOL:DISULFIDE INTERCHANGE PROTEIN DSBE"/>
    <property type="match status" value="1"/>
</dbReference>
<accession>A0A840SAH1</accession>
<proteinExistence type="predicted"/>